<evidence type="ECO:0000313" key="2">
    <source>
        <dbReference type="Proteomes" id="UP000039865"/>
    </source>
</evidence>
<sequence>MLNLLNLVNQEGRSRKRINDLGSQRVTNFGQTSASESLMIEHKRRLQDPLRLQKENFELWNQEDFEQTKGNILKQDFTNQESNEENLWEYANFNPGGSYECPSPQIINSWTTSKLTGTNRGLLIRSQIIKTIKTFTLRTMAVSINVKGRLYGNSMFWIFTRVRDNIETSKPICILKKMPDSQRIFCIFGQMVEKISTVSQGNTNRQQDVESAYEDTVEDQDRMKYLLKSNQVPGEMQFKFFKNQEIPEFFYNLDTDQYLKQPQQKAQQEDFVDFNMVLIDNGDDRVCLQVGLNDRKTLNLICQMYMPIFDATKVLFAGKTKLFSSSFIGSGHATYLKEVSVKQIQRQDYFKTGLKEGHFECCNTF</sequence>
<gene>
    <name evidence="1" type="primary">Contig17854.g18975</name>
    <name evidence="1" type="ORF">STYLEM_8491</name>
</gene>
<dbReference type="EMBL" id="CCKQ01008062">
    <property type="protein sequence ID" value="CDW79502.1"/>
    <property type="molecule type" value="Genomic_DNA"/>
</dbReference>
<dbReference type="InParanoid" id="A0A078AD94"/>
<organism evidence="1 2">
    <name type="scientific">Stylonychia lemnae</name>
    <name type="common">Ciliate</name>
    <dbReference type="NCBI Taxonomy" id="5949"/>
    <lineage>
        <taxon>Eukaryota</taxon>
        <taxon>Sar</taxon>
        <taxon>Alveolata</taxon>
        <taxon>Ciliophora</taxon>
        <taxon>Intramacronucleata</taxon>
        <taxon>Spirotrichea</taxon>
        <taxon>Stichotrichia</taxon>
        <taxon>Sporadotrichida</taxon>
        <taxon>Oxytrichidae</taxon>
        <taxon>Stylonychinae</taxon>
        <taxon>Stylonychia</taxon>
    </lineage>
</organism>
<protein>
    <submittedName>
        <fullName evidence="1">Uncharacterized protein</fullName>
    </submittedName>
</protein>
<keyword evidence="2" id="KW-1185">Reference proteome</keyword>
<name>A0A078AD94_STYLE</name>
<dbReference type="OrthoDB" id="317303at2759"/>
<dbReference type="Proteomes" id="UP000039865">
    <property type="component" value="Unassembled WGS sequence"/>
</dbReference>
<evidence type="ECO:0000313" key="1">
    <source>
        <dbReference type="EMBL" id="CDW79502.1"/>
    </source>
</evidence>
<accession>A0A078AD94</accession>
<reference evidence="1 2" key="1">
    <citation type="submission" date="2014-06" db="EMBL/GenBank/DDBJ databases">
        <authorList>
            <person name="Swart Estienne"/>
        </authorList>
    </citation>
    <scope>NUCLEOTIDE SEQUENCE [LARGE SCALE GENOMIC DNA]</scope>
    <source>
        <strain evidence="1 2">130c</strain>
    </source>
</reference>
<dbReference type="AlphaFoldDB" id="A0A078AD94"/>
<proteinExistence type="predicted"/>